<dbReference type="PANTHER" id="PTHR30548">
    <property type="entry name" value="2-HYDROXYGLUTARYL-COA DEHYDRATASE, D-COMPONENT-RELATED"/>
    <property type="match status" value="1"/>
</dbReference>
<proteinExistence type="inferred from homology"/>
<accession>E1QKZ0</accession>
<dbReference type="EMBL" id="CP002085">
    <property type="protein sequence ID" value="ADK86349.1"/>
    <property type="molecule type" value="Genomic_DNA"/>
</dbReference>
<dbReference type="Pfam" id="PF06050">
    <property type="entry name" value="HGD-D"/>
    <property type="match status" value="1"/>
</dbReference>
<keyword evidence="3" id="KW-0408">Iron</keyword>
<dbReference type="GO" id="GO:0051536">
    <property type="term" value="F:iron-sulfur cluster binding"/>
    <property type="evidence" value="ECO:0007669"/>
    <property type="project" value="UniProtKB-KW"/>
</dbReference>
<evidence type="ECO:0000256" key="4">
    <source>
        <dbReference type="ARBA" id="ARBA00023014"/>
    </source>
</evidence>
<sequence>MSQLARALAGLDWADPRLIGCLPLYPPRELFHGFGLKPVVLWGLAEHVPALDKAAAHLQSYVCAVAQCASQAVLAGPGARLGRLFFYNACDTIRNLPEILLQGRAGGKPLELLRWHLPQTTAGQAEATDYFRGQAAALIGRLEQISQARFSPEAFMGSCRLYDQARQLLTQAQAALALGRLCLADFADVAMAGWFLPVEEHITLLDELLATAGPPPPASGPRVVLSGILPPPADLCRVLDEAGLRVTGLDVAALGRSYARRPAPMADAADYYLALFAGHAPCPTLLASAGRRFDHVVELCRRSQADGFIFVGEKFCEYEWFDMPLLFERLRGEGLRCLALEIAPGGGDGAAALANRVQAFAEMLAQPPAGEKS</sequence>
<gene>
    <name evidence="5" type="ordered locus">Deba_2996</name>
</gene>
<name>E1QKZ0_DESB2</name>
<evidence type="ECO:0000313" key="5">
    <source>
        <dbReference type="EMBL" id="ADK86349.1"/>
    </source>
</evidence>
<dbReference type="PANTHER" id="PTHR30548:SF5">
    <property type="entry name" value="SUBUNIT OF OXYGEN-SENSITIVE 2-HYDROXYISOCAPROYL-COA DEHYDRATASE"/>
    <property type="match status" value="1"/>
</dbReference>
<dbReference type="Gene3D" id="1.20.1270.370">
    <property type="match status" value="1"/>
</dbReference>
<dbReference type="Gene3D" id="3.40.50.11890">
    <property type="match status" value="1"/>
</dbReference>
<reference evidence="5 6" key="1">
    <citation type="journal article" date="2010" name="Stand. Genomic Sci.">
        <title>Complete genome sequence of Desulfarculus baarsii type strain (2st14).</title>
        <authorList>
            <person name="Sun H."/>
            <person name="Spring S."/>
            <person name="Lapidus A."/>
            <person name="Davenport K."/>
            <person name="Del Rio T.G."/>
            <person name="Tice H."/>
            <person name="Nolan M."/>
            <person name="Copeland A."/>
            <person name="Cheng J.F."/>
            <person name="Lucas S."/>
            <person name="Tapia R."/>
            <person name="Goodwin L."/>
            <person name="Pitluck S."/>
            <person name="Ivanova N."/>
            <person name="Pagani I."/>
            <person name="Mavromatis K."/>
            <person name="Ovchinnikova G."/>
            <person name="Pati A."/>
            <person name="Chen A."/>
            <person name="Palaniappan K."/>
            <person name="Hauser L."/>
            <person name="Chang Y.J."/>
            <person name="Jeffries C.D."/>
            <person name="Detter J.C."/>
            <person name="Han C."/>
            <person name="Rohde M."/>
            <person name="Brambilla E."/>
            <person name="Goker M."/>
            <person name="Woyke T."/>
            <person name="Bristow J."/>
            <person name="Eisen J.A."/>
            <person name="Markowitz V."/>
            <person name="Hugenholtz P."/>
            <person name="Kyrpides N.C."/>
            <person name="Klenk H.P."/>
            <person name="Land M."/>
        </authorList>
    </citation>
    <scope>NUCLEOTIDE SEQUENCE [LARGE SCALE GENOMIC DNA]</scope>
    <source>
        <strain evidence="6">ATCC 33931 / DSM 2075 / LMG 7858 / VKM B-1802 / 2st14</strain>
    </source>
</reference>
<dbReference type="GO" id="GO:0046872">
    <property type="term" value="F:metal ion binding"/>
    <property type="evidence" value="ECO:0007669"/>
    <property type="project" value="UniProtKB-KW"/>
</dbReference>
<dbReference type="STRING" id="644282.Deba_2996"/>
<evidence type="ECO:0000256" key="3">
    <source>
        <dbReference type="ARBA" id="ARBA00023004"/>
    </source>
</evidence>
<keyword evidence="4" id="KW-0411">Iron-sulfur</keyword>
<dbReference type="HOGENOM" id="CLU_053697_0_0_7"/>
<dbReference type="KEGG" id="dbr:Deba_2996"/>
<dbReference type="Gene3D" id="3.40.50.11900">
    <property type="match status" value="1"/>
</dbReference>
<evidence type="ECO:0000313" key="6">
    <source>
        <dbReference type="Proteomes" id="UP000009047"/>
    </source>
</evidence>
<dbReference type="InterPro" id="IPR010327">
    <property type="entry name" value="FldB/FldC_alpha/beta"/>
</dbReference>
<comment type="similarity">
    <text evidence="1">Belongs to the FldB/FldC dehydratase alpha/beta subunit family.</text>
</comment>
<keyword evidence="6" id="KW-1185">Reference proteome</keyword>
<dbReference type="OrthoDB" id="9810278at2"/>
<dbReference type="eggNOG" id="COG1775">
    <property type="taxonomic scope" value="Bacteria"/>
</dbReference>
<dbReference type="Proteomes" id="UP000009047">
    <property type="component" value="Chromosome"/>
</dbReference>
<dbReference type="RefSeq" id="WP_013259786.1">
    <property type="nucleotide sequence ID" value="NC_014365.1"/>
</dbReference>
<dbReference type="AlphaFoldDB" id="E1QKZ0"/>
<protein>
    <submittedName>
        <fullName evidence="5">2-hydroxyglutaryl-CoA dehydratase D-component</fullName>
    </submittedName>
</protein>
<keyword evidence="2" id="KW-0479">Metal-binding</keyword>
<evidence type="ECO:0000256" key="2">
    <source>
        <dbReference type="ARBA" id="ARBA00022723"/>
    </source>
</evidence>
<organism evidence="5 6">
    <name type="scientific">Desulfarculus baarsii (strain ATCC 33931 / DSM 2075 / LMG 7858 / VKM B-1802 / 2st14)</name>
    <dbReference type="NCBI Taxonomy" id="644282"/>
    <lineage>
        <taxon>Bacteria</taxon>
        <taxon>Pseudomonadati</taxon>
        <taxon>Thermodesulfobacteriota</taxon>
        <taxon>Desulfarculia</taxon>
        <taxon>Desulfarculales</taxon>
        <taxon>Desulfarculaceae</taxon>
        <taxon>Desulfarculus</taxon>
    </lineage>
</organism>
<evidence type="ECO:0000256" key="1">
    <source>
        <dbReference type="ARBA" id="ARBA00005806"/>
    </source>
</evidence>